<dbReference type="GO" id="GO:0016197">
    <property type="term" value="P:endosomal transport"/>
    <property type="evidence" value="ECO:0007669"/>
    <property type="project" value="TreeGrafter"/>
</dbReference>
<comment type="caution">
    <text evidence="3">The sequence shown here is derived from an EMBL/GenBank/DDBJ whole genome shotgun (WGS) entry which is preliminary data.</text>
</comment>
<dbReference type="GO" id="GO:0005737">
    <property type="term" value="C:cytoplasm"/>
    <property type="evidence" value="ECO:0007669"/>
    <property type="project" value="TreeGrafter"/>
</dbReference>
<dbReference type="PANTHER" id="PTHR11216">
    <property type="entry name" value="EH DOMAIN"/>
    <property type="match status" value="1"/>
</dbReference>
<dbReference type="GO" id="GO:0006897">
    <property type="term" value="P:endocytosis"/>
    <property type="evidence" value="ECO:0007669"/>
    <property type="project" value="TreeGrafter"/>
</dbReference>
<feature type="compositionally biased region" description="Low complexity" evidence="1">
    <location>
        <begin position="7"/>
        <end position="20"/>
    </location>
</feature>
<dbReference type="InterPro" id="IPR000261">
    <property type="entry name" value="EH_dom"/>
</dbReference>
<evidence type="ECO:0000313" key="4">
    <source>
        <dbReference type="Proteomes" id="UP000324800"/>
    </source>
</evidence>
<dbReference type="Proteomes" id="UP000324800">
    <property type="component" value="Unassembled WGS sequence"/>
</dbReference>
<evidence type="ECO:0000313" key="3">
    <source>
        <dbReference type="EMBL" id="KAA6374328.1"/>
    </source>
</evidence>
<evidence type="ECO:0000256" key="1">
    <source>
        <dbReference type="SAM" id="MobiDB-lite"/>
    </source>
</evidence>
<dbReference type="AlphaFoldDB" id="A0A5J4UV63"/>
<dbReference type="Gene3D" id="1.10.238.10">
    <property type="entry name" value="EF-hand"/>
    <property type="match status" value="2"/>
</dbReference>
<dbReference type="InterPro" id="IPR011992">
    <property type="entry name" value="EF-hand-dom_pair"/>
</dbReference>
<dbReference type="OrthoDB" id="524326at2759"/>
<gene>
    <name evidence="3" type="ORF">EZS28_030146</name>
</gene>
<reference evidence="3 4" key="1">
    <citation type="submission" date="2019-03" db="EMBL/GenBank/DDBJ databases">
        <title>Single cell metagenomics reveals metabolic interactions within the superorganism composed of flagellate Streblomastix strix and complex community of Bacteroidetes bacteria on its surface.</title>
        <authorList>
            <person name="Treitli S.C."/>
            <person name="Kolisko M."/>
            <person name="Husnik F."/>
            <person name="Keeling P."/>
            <person name="Hampl V."/>
        </authorList>
    </citation>
    <scope>NUCLEOTIDE SEQUENCE [LARGE SCALE GENOMIC DNA]</scope>
    <source>
        <strain evidence="3">ST1C</strain>
    </source>
</reference>
<dbReference type="PANTHER" id="PTHR11216:SF174">
    <property type="entry name" value="GH06923P"/>
    <property type="match status" value="1"/>
</dbReference>
<name>A0A5J4UV63_9EUKA</name>
<feature type="domain" description="EH" evidence="2">
    <location>
        <begin position="32"/>
        <end position="103"/>
    </location>
</feature>
<organism evidence="3 4">
    <name type="scientific">Streblomastix strix</name>
    <dbReference type="NCBI Taxonomy" id="222440"/>
    <lineage>
        <taxon>Eukaryota</taxon>
        <taxon>Metamonada</taxon>
        <taxon>Preaxostyla</taxon>
        <taxon>Oxymonadida</taxon>
        <taxon>Streblomastigidae</taxon>
        <taxon>Streblomastix</taxon>
    </lineage>
</organism>
<accession>A0A5J4UV63</accession>
<feature type="region of interest" description="Disordered" evidence="1">
    <location>
        <begin position="1"/>
        <end position="26"/>
    </location>
</feature>
<dbReference type="GO" id="GO:0005886">
    <property type="term" value="C:plasma membrane"/>
    <property type="evidence" value="ECO:0007669"/>
    <property type="project" value="TreeGrafter"/>
</dbReference>
<dbReference type="Pfam" id="PF12763">
    <property type="entry name" value="EH"/>
    <property type="match status" value="1"/>
</dbReference>
<sequence length="303" mass="33925">MIPNPGQTKTTTETTSQSFTGDQTLKQPPYKQEEIHLYEQLLSSWGQNGTFPAQSAQYLQSTGLPKEILKEIWSRSAHGKTYLTKDEFFLAMRLIVIVQQGKLLNEQSLINFVPQPPVFNQPTQAQHNTPTKTQDPTKITQQELQEYNNEILKVSLGMPFVSEKKVVDYLTKGKGVPEAVVSEILSICNPYHSIRISKDGFVVILHLVSLKRRGIQLPPSHQYLPPSFTSLLGELLIDPFIEKENEENRSLVSQASQISITQSPNYNMNTITESSALISIITDITATSTISGSTTQIIGYQCR</sequence>
<dbReference type="EMBL" id="SNRW01012062">
    <property type="protein sequence ID" value="KAA6374328.1"/>
    <property type="molecule type" value="Genomic_DNA"/>
</dbReference>
<evidence type="ECO:0000259" key="2">
    <source>
        <dbReference type="Pfam" id="PF12763"/>
    </source>
</evidence>
<dbReference type="SUPFAM" id="SSF47473">
    <property type="entry name" value="EF-hand"/>
    <property type="match status" value="2"/>
</dbReference>
<protein>
    <recommendedName>
        <fullName evidence="2">EH domain-containing protein</fullName>
    </recommendedName>
</protein>
<proteinExistence type="predicted"/>